<evidence type="ECO:0000313" key="1">
    <source>
        <dbReference type="EMBL" id="BCB67507.1"/>
    </source>
</evidence>
<dbReference type="Proteomes" id="UP000501113">
    <property type="component" value="Segment"/>
</dbReference>
<reference evidence="1" key="1">
    <citation type="journal article" date="2021" name="Microbiol. Resour. Announc.">
        <title>Genome Sequence of Lymphocystis Disease Virus 2 LCDV-JP_Oita_2018, Isolated from a Diseased Japanese Flounder (Paralichthys olivaceus) in Japan.</title>
        <authorList>
            <person name="Kawato S."/>
            <person name="Nozaki R."/>
            <person name="Hirono I."/>
            <person name="Kondo H."/>
        </authorList>
    </citation>
    <scope>NUCLEOTIDE SEQUENCE</scope>
    <source>
        <strain evidence="1">LCDV-JP_Oita_2018</strain>
    </source>
</reference>
<proteinExistence type="predicted"/>
<name>A0A6F8WZT2_9VIRU</name>
<dbReference type="EMBL" id="LC534415">
    <property type="protein sequence ID" value="BCB67507.1"/>
    <property type="molecule type" value="Genomic_DNA"/>
</dbReference>
<protein>
    <submittedName>
        <fullName evidence="1">Uncharacterized protein</fullName>
    </submittedName>
</protein>
<organism evidence="1">
    <name type="scientific">Lymphocystis disease virus 2</name>
    <dbReference type="NCBI Taxonomy" id="159183"/>
    <lineage>
        <taxon>Viruses</taxon>
        <taxon>Varidnaviria</taxon>
        <taxon>Bamfordvirae</taxon>
        <taxon>Nucleocytoviricota</taxon>
        <taxon>Megaviricetes</taxon>
        <taxon>Pimascovirales</taxon>
        <taxon>Pimascovirales incertae sedis</taxon>
        <taxon>Iridoviridae</taxon>
        <taxon>Alphairidovirinae</taxon>
        <taxon>Lymphocystivirus</taxon>
        <taxon>Lymphocystivirus paralichthys1</taxon>
    </lineage>
</organism>
<accession>A0A6F8WZT2</accession>
<sequence>MNFFYFCEKYAFKTKEVLLDIDDLKLFDFQWPRRSENHFDQASIGSMAVVKSSIPGSDFTVLIKLKTNTVISLELIVFYNEYRVFNNEKLILKGQKTDFNTACLDAFDRIKRKYKCFLISSPKKVLTRRLSNNLELISETWFKFLEEAGMWYWGYVNDLNFTDFPRNTAVLCSSPWFYCESILEIYLSQSRNRLRIKMVKGIYCARCEELRFNLWHAESPWPLIDRFLKYYVSYLFIKPNNFVEIIPELRLETVIKEFNTFLPGKFWGNIVADHYTLETSFDEEIWTKLQENACVLYYTETEIPQYLCTIYADFSKYQIVYNPTGFLIKRTLKKLSSNVFRSYDRELIIDSLKHLEFNFVHSFVPSLQQLSRCNIDLKTISTELKIRYFNF</sequence>